<keyword evidence="2" id="KW-1185">Reference proteome</keyword>
<gene>
    <name evidence="1" type="ORF">C1280_18530</name>
</gene>
<dbReference type="AlphaFoldDB" id="A0A2Z3GZA7"/>
<name>A0A2Z3GZA7_9BACT</name>
<sequence>MVFFTRDLYTGTQDNSGRSRRAGREWDRRYEAYSRYLDVIGPYLPRPVRQLAADGPHDAVVRAASFGTGELTLRLDTSGALGSFRGRRPLRLTFRGVPGRVRTRHLLGQWWLYQEAHLRSNGRFSIHVLFDEDELEIEADEVLIAREWSSGTGKN</sequence>
<protein>
    <submittedName>
        <fullName evidence="1">DUF4085 domain-containing protein</fullName>
    </submittedName>
</protein>
<dbReference type="Proteomes" id="UP000245802">
    <property type="component" value="Chromosome"/>
</dbReference>
<evidence type="ECO:0000313" key="1">
    <source>
        <dbReference type="EMBL" id="AWM38788.1"/>
    </source>
</evidence>
<organism evidence="1 2">
    <name type="scientific">Gemmata obscuriglobus</name>
    <dbReference type="NCBI Taxonomy" id="114"/>
    <lineage>
        <taxon>Bacteria</taxon>
        <taxon>Pseudomonadati</taxon>
        <taxon>Planctomycetota</taxon>
        <taxon>Planctomycetia</taxon>
        <taxon>Gemmatales</taxon>
        <taxon>Gemmataceae</taxon>
        <taxon>Gemmata</taxon>
    </lineage>
</organism>
<dbReference type="EMBL" id="CP025958">
    <property type="protein sequence ID" value="AWM38788.1"/>
    <property type="molecule type" value="Genomic_DNA"/>
</dbReference>
<dbReference type="OrthoDB" id="2563891at2"/>
<dbReference type="RefSeq" id="WP_010036314.1">
    <property type="nucleotide sequence ID" value="NZ_CP025958.1"/>
</dbReference>
<proteinExistence type="predicted"/>
<evidence type="ECO:0000313" key="2">
    <source>
        <dbReference type="Proteomes" id="UP000245802"/>
    </source>
</evidence>
<reference evidence="1 2" key="1">
    <citation type="submission" date="2018-01" db="EMBL/GenBank/DDBJ databases">
        <title>G. obscuriglobus.</title>
        <authorList>
            <person name="Franke J."/>
            <person name="Blomberg W."/>
            <person name="Selmecki A."/>
        </authorList>
    </citation>
    <scope>NUCLEOTIDE SEQUENCE [LARGE SCALE GENOMIC DNA]</scope>
    <source>
        <strain evidence="1 2">DSM 5831</strain>
    </source>
</reference>
<dbReference type="Pfam" id="PF13315">
    <property type="entry name" value="DUF4085"/>
    <property type="match status" value="1"/>
</dbReference>
<dbReference type="KEGG" id="gog:C1280_18530"/>
<dbReference type="InterPro" id="IPR025144">
    <property type="entry name" value="DUF4085"/>
</dbReference>
<accession>A0A2Z3GZA7</accession>